<keyword evidence="3" id="KW-1185">Reference proteome</keyword>
<name>A0AAJ0CPN8_9HYPO</name>
<dbReference type="EMBL" id="JASWJB010000087">
    <property type="protein sequence ID" value="KAK2599958.1"/>
    <property type="molecule type" value="Genomic_DNA"/>
</dbReference>
<protein>
    <submittedName>
        <fullName evidence="2">Uncharacterized protein</fullName>
    </submittedName>
</protein>
<organism evidence="2 3">
    <name type="scientific">Conoideocrella luteorostrata</name>
    <dbReference type="NCBI Taxonomy" id="1105319"/>
    <lineage>
        <taxon>Eukaryota</taxon>
        <taxon>Fungi</taxon>
        <taxon>Dikarya</taxon>
        <taxon>Ascomycota</taxon>
        <taxon>Pezizomycotina</taxon>
        <taxon>Sordariomycetes</taxon>
        <taxon>Hypocreomycetidae</taxon>
        <taxon>Hypocreales</taxon>
        <taxon>Clavicipitaceae</taxon>
        <taxon>Conoideocrella</taxon>
    </lineage>
</organism>
<dbReference type="Proteomes" id="UP001251528">
    <property type="component" value="Unassembled WGS sequence"/>
</dbReference>
<dbReference type="AlphaFoldDB" id="A0AAJ0CPN8"/>
<evidence type="ECO:0000256" key="1">
    <source>
        <dbReference type="SAM" id="MobiDB-lite"/>
    </source>
</evidence>
<accession>A0AAJ0CPN8</accession>
<evidence type="ECO:0000313" key="2">
    <source>
        <dbReference type="EMBL" id="KAK2599958.1"/>
    </source>
</evidence>
<sequence length="534" mass="61456">MHAIGRCFKRLENIAPDHETLVKKWTHHRIHGMRIRFTTLPDLDTQIGGRFADGDGLCHSARILQDCRTLEEYRTIIPQAGCRQNPHEFIEPPMLSYASIHDGKVTVNNHPGDFERNDLVLDKMQESMRQLLVSCRGVAAIELSERDEHISEPLLPHLQHLLADTSRPIPIDYVFGMEMLLSSYKHFIWVNGVQNKSNCRIVALKFAKDVQKAMLAVTSALDVKNEPPKAFMHLLLLQQEQLGTYTRERRFDLYYQAPWTAGCHMVELLDCAFATGLSLCTDFGYVCVILHLYNALRRIDPPLQNIDFMEDLCQVFLVPLFSGELPRDNFSSNFRRAMGARLEKVDDSSHRRTRKFARPSTTSQRKTPPSSMSLFMELHGSYYRPTGAFWARISFGQQVRQPTLEQISSSVEEVHSKVFPAALEKMKNAILTEFCGKLPTMRINYFSIFMFCRHLLHHLGKRMHAQEKPNATLPGPTAQVGYRYADVMLEDIVMHLHDPGLSRLMKYWRQLKIVRSVFEDFATGSKLAEHLWDI</sequence>
<evidence type="ECO:0000313" key="3">
    <source>
        <dbReference type="Proteomes" id="UP001251528"/>
    </source>
</evidence>
<gene>
    <name evidence="2" type="ORF">QQS21_005342</name>
</gene>
<proteinExistence type="predicted"/>
<reference evidence="2" key="1">
    <citation type="submission" date="2023-06" db="EMBL/GenBank/DDBJ databases">
        <title>Conoideocrella luteorostrata (Hypocreales: Clavicipitaceae), a potential biocontrol fungus for elongate hemlock scale in United States Christmas tree production areas.</title>
        <authorList>
            <person name="Barrett H."/>
            <person name="Lovett B."/>
            <person name="Macias A.M."/>
            <person name="Stajich J.E."/>
            <person name="Kasson M.T."/>
        </authorList>
    </citation>
    <scope>NUCLEOTIDE SEQUENCE</scope>
    <source>
        <strain evidence="2">ARSEF 14590</strain>
    </source>
</reference>
<feature type="compositionally biased region" description="Polar residues" evidence="1">
    <location>
        <begin position="359"/>
        <end position="370"/>
    </location>
</feature>
<comment type="caution">
    <text evidence="2">The sequence shown here is derived from an EMBL/GenBank/DDBJ whole genome shotgun (WGS) entry which is preliminary data.</text>
</comment>
<feature type="region of interest" description="Disordered" evidence="1">
    <location>
        <begin position="347"/>
        <end position="370"/>
    </location>
</feature>